<dbReference type="Pfam" id="PF07833">
    <property type="entry name" value="Cu_amine_oxidN1"/>
    <property type="match status" value="1"/>
</dbReference>
<feature type="domain" description="Copper amine oxidase-like N-terminal" evidence="1">
    <location>
        <begin position="77"/>
        <end position="177"/>
    </location>
</feature>
<dbReference type="Proteomes" id="UP000199584">
    <property type="component" value="Unassembled WGS sequence"/>
</dbReference>
<evidence type="ECO:0000259" key="1">
    <source>
        <dbReference type="Pfam" id="PF07833"/>
    </source>
</evidence>
<organism evidence="2 3">
    <name type="scientific">Desulfoscipio geothermicus DSM 3669</name>
    <dbReference type="NCBI Taxonomy" id="1121426"/>
    <lineage>
        <taxon>Bacteria</taxon>
        <taxon>Bacillati</taxon>
        <taxon>Bacillota</taxon>
        <taxon>Clostridia</taxon>
        <taxon>Eubacteriales</taxon>
        <taxon>Desulfallaceae</taxon>
        <taxon>Desulfoscipio</taxon>
    </lineage>
</organism>
<dbReference type="InterPro" id="IPR012854">
    <property type="entry name" value="Cu_amine_oxidase-like_N"/>
</dbReference>
<sequence>NEVNDDVAVKAELGTANANGYIEIETYEAFDIETSTSDDDYYKVFPKQDEAAVVVNAKVGTPAPEEKALSTSITLGDNGSYISDGRIMVQLRDAAKALGVAEQNIFWDNATKTATFIKGDRVAQLTVGDPQVKLNGVALPTDKGAELKDGRTYVSLSAAGVALGATASWDNATKTATLTVK</sequence>
<evidence type="ECO:0000313" key="2">
    <source>
        <dbReference type="EMBL" id="SFR14088.1"/>
    </source>
</evidence>
<dbReference type="InterPro" id="IPR036582">
    <property type="entry name" value="Mao_N_sf"/>
</dbReference>
<protein>
    <submittedName>
        <fullName evidence="2">Copper amine oxidase N-terminal domain-containing protein</fullName>
    </submittedName>
</protein>
<keyword evidence="3" id="KW-1185">Reference proteome</keyword>
<dbReference type="OrthoDB" id="2023214at2"/>
<name>A0A1I6E9B7_9FIRM</name>
<proteinExistence type="predicted"/>
<dbReference type="SUPFAM" id="SSF55383">
    <property type="entry name" value="Copper amine oxidase, domain N"/>
    <property type="match status" value="1"/>
</dbReference>
<feature type="non-terminal residue" evidence="2">
    <location>
        <position position="1"/>
    </location>
</feature>
<reference evidence="3" key="1">
    <citation type="submission" date="2016-10" db="EMBL/GenBank/DDBJ databases">
        <authorList>
            <person name="Varghese N."/>
            <person name="Submissions S."/>
        </authorList>
    </citation>
    <scope>NUCLEOTIDE SEQUENCE [LARGE SCALE GENOMIC DNA]</scope>
    <source>
        <strain evidence="3">DSM 3669</strain>
    </source>
</reference>
<dbReference type="STRING" id="39060.SAMN05660706_1301"/>
<accession>A0A1I6E9B7</accession>
<dbReference type="Gene3D" id="3.30.457.10">
    <property type="entry name" value="Copper amine oxidase-like, N-terminal domain"/>
    <property type="match status" value="1"/>
</dbReference>
<dbReference type="AlphaFoldDB" id="A0A1I6E9B7"/>
<dbReference type="RefSeq" id="WP_131820660.1">
    <property type="nucleotide sequence ID" value="NZ_FOYM01000030.1"/>
</dbReference>
<gene>
    <name evidence="2" type="ORF">SAMN05660706_1301</name>
</gene>
<evidence type="ECO:0000313" key="3">
    <source>
        <dbReference type="Proteomes" id="UP000199584"/>
    </source>
</evidence>
<dbReference type="EMBL" id="FOYM01000030">
    <property type="protein sequence ID" value="SFR14088.1"/>
    <property type="molecule type" value="Genomic_DNA"/>
</dbReference>